<comment type="subcellular location">
    <subcellularLocation>
        <location evidence="1">Cell membrane</location>
        <topology evidence="1">Multi-pass membrane protein</topology>
    </subcellularLocation>
</comment>
<proteinExistence type="predicted"/>
<feature type="domain" description="Sulfatase N-terminal" evidence="7">
    <location>
        <begin position="274"/>
        <end position="561"/>
    </location>
</feature>
<evidence type="ECO:0000256" key="5">
    <source>
        <dbReference type="ARBA" id="ARBA00023136"/>
    </source>
</evidence>
<feature type="transmembrane region" description="Helical" evidence="6">
    <location>
        <begin position="161"/>
        <end position="179"/>
    </location>
</feature>
<evidence type="ECO:0000259" key="7">
    <source>
        <dbReference type="Pfam" id="PF00884"/>
    </source>
</evidence>
<dbReference type="OrthoDB" id="9760224at2"/>
<gene>
    <name evidence="8" type="ordered locus">HH_1674</name>
</gene>
<sequence length="656" mass="75558">MLYSGVYYDAIGEVKSFSEYINTFINGLRYDSRHIATLSIVYFAIGLLFFWSELRWVILWIYAFIVVIVSLFIGIAEIAFYEIYNDVFNANLLGFIFDDQKAIFHTGISGHYSILSFIFMYSILSFLFMYAYSKIFTKITREYGYDPLSSIRSRSTSKESLITSAILFVIFALLMMFSINSSFSFKGGNLDQIAKPVENTFLRKVSTGAFRNLYLVYRGYMRISNSHFSDYTSQTPLEVVQEYFELDSKQTHYNLKDLLAKKVTYSSKEKVNYIFYIIAESLSEWHFDKEFDEIGLTSGLKSLLNDAHGTKIGVFLQNADSTIKSIDVQLTGLFQTEIPINSIIGTLQPFITAPGVIMKDLGYKTNFYYGGSGIWQRLDQYSASQGFEKIYYSTHIVENAKLNGYASPYEGLWGAYDHYLFTLIKDNVFKHRSTPSFNMILTTSNHSPYDVPLEQFNVPLEDIQKFLTNHSEYKKKDARFFGHIWYQDKVITRFIQEVSRVLPDSLFVITGNHYDGEYPNAKPSLKTQNTIPLIIYSPTLEMKKNTNIGSHIDITPSIVELIAPENYTYYSFGTPLVSNDSAALAGENDALGYFSVATDRFIYNNDGEQIEYFHKAMERHNDKEFAQSLYKRLQQATALSWWILKNGYEVRNDEAH</sequence>
<dbReference type="PANTHER" id="PTHR47371">
    <property type="entry name" value="LIPOTEICHOIC ACID SYNTHASE"/>
    <property type="match status" value="1"/>
</dbReference>
<dbReference type="HOGENOM" id="CLU_027564_0_0_7"/>
<reference evidence="8 9" key="1">
    <citation type="journal article" date="2003" name="Proc. Natl. Acad. Sci. U.S.A.">
        <title>The complete genome sequence of the carcinogenic bacterium Helicobacter hepaticus.</title>
        <authorList>
            <person name="Suerbaum S."/>
            <person name="Josenhans C."/>
            <person name="Sterzenbach T."/>
            <person name="Drescher B."/>
            <person name="Brandt P."/>
            <person name="Bell M."/>
            <person name="Droege M."/>
            <person name="Fartmann B."/>
            <person name="Fischer H.-P."/>
            <person name="Ge Z."/>
            <person name="Hoerster A."/>
            <person name="Holland R."/>
            <person name="Klein K."/>
            <person name="Koenig J."/>
            <person name="Macko L."/>
            <person name="Mendz G.L."/>
            <person name="Nyakatura G."/>
            <person name="Schauer D.B."/>
            <person name="Shen Z."/>
            <person name="Weber J."/>
            <person name="Frosch M."/>
            <person name="Fox J.G."/>
        </authorList>
    </citation>
    <scope>NUCLEOTIDE SEQUENCE [LARGE SCALE GENOMIC DNA]</scope>
    <source>
        <strain evidence="9">ATCC 51449 / 3B1</strain>
    </source>
</reference>
<dbReference type="CDD" id="cd16015">
    <property type="entry name" value="LTA_synthase"/>
    <property type="match status" value="1"/>
</dbReference>
<dbReference type="CDD" id="cd00637">
    <property type="entry name" value="7tm_classA_rhodopsin-like"/>
    <property type="match status" value="1"/>
</dbReference>
<dbReference type="Gene3D" id="3.40.720.10">
    <property type="entry name" value="Alkaline Phosphatase, subunit A"/>
    <property type="match status" value="1"/>
</dbReference>
<evidence type="ECO:0000313" key="8">
    <source>
        <dbReference type="EMBL" id="AAP78271.1"/>
    </source>
</evidence>
<dbReference type="Pfam" id="PF00884">
    <property type="entry name" value="Sulfatase"/>
    <property type="match status" value="1"/>
</dbReference>
<dbReference type="KEGG" id="hhe:HH_1674"/>
<dbReference type="PANTHER" id="PTHR47371:SF3">
    <property type="entry name" value="PHOSPHOGLYCEROL TRANSFERASE I"/>
    <property type="match status" value="1"/>
</dbReference>
<dbReference type="eggNOG" id="COG1368">
    <property type="taxonomic scope" value="Bacteria"/>
</dbReference>
<name>Q7VFK2_HELHP</name>
<keyword evidence="4 6" id="KW-1133">Transmembrane helix</keyword>
<accession>Q7VFK2</accession>
<organism evidence="8 9">
    <name type="scientific">Helicobacter hepaticus (strain ATCC 51449 / 3B1)</name>
    <dbReference type="NCBI Taxonomy" id="235279"/>
    <lineage>
        <taxon>Bacteria</taxon>
        <taxon>Pseudomonadati</taxon>
        <taxon>Campylobacterota</taxon>
        <taxon>Epsilonproteobacteria</taxon>
        <taxon>Campylobacterales</taxon>
        <taxon>Helicobacteraceae</taxon>
        <taxon>Helicobacter</taxon>
    </lineage>
</organism>
<dbReference type="AlphaFoldDB" id="Q7VFK2"/>
<keyword evidence="9" id="KW-1185">Reference proteome</keyword>
<dbReference type="STRING" id="235279.HH_1674"/>
<dbReference type="EMBL" id="AE017125">
    <property type="protein sequence ID" value="AAP78271.1"/>
    <property type="molecule type" value="Genomic_DNA"/>
</dbReference>
<feature type="transmembrane region" description="Helical" evidence="6">
    <location>
        <begin position="59"/>
        <end position="81"/>
    </location>
</feature>
<feature type="transmembrane region" description="Helical" evidence="6">
    <location>
        <begin position="34"/>
        <end position="52"/>
    </location>
</feature>
<evidence type="ECO:0000256" key="1">
    <source>
        <dbReference type="ARBA" id="ARBA00004651"/>
    </source>
</evidence>
<dbReference type="InterPro" id="IPR000917">
    <property type="entry name" value="Sulfatase_N"/>
</dbReference>
<feature type="transmembrane region" description="Helical" evidence="6">
    <location>
        <begin position="112"/>
        <end position="132"/>
    </location>
</feature>
<dbReference type="SUPFAM" id="SSF53649">
    <property type="entry name" value="Alkaline phosphatase-like"/>
    <property type="match status" value="1"/>
</dbReference>
<keyword evidence="3 6" id="KW-0812">Transmembrane</keyword>
<dbReference type="InterPro" id="IPR050448">
    <property type="entry name" value="OpgB/LTA_synthase_biosynth"/>
</dbReference>
<dbReference type="Proteomes" id="UP000002495">
    <property type="component" value="Chromosome"/>
</dbReference>
<keyword evidence="2" id="KW-1003">Cell membrane</keyword>
<evidence type="ECO:0000256" key="4">
    <source>
        <dbReference type="ARBA" id="ARBA00022989"/>
    </source>
</evidence>
<evidence type="ECO:0000256" key="6">
    <source>
        <dbReference type="SAM" id="Phobius"/>
    </source>
</evidence>
<keyword evidence="5 6" id="KW-0472">Membrane</keyword>
<dbReference type="InterPro" id="IPR017850">
    <property type="entry name" value="Alkaline_phosphatase_core_sf"/>
</dbReference>
<evidence type="ECO:0000256" key="3">
    <source>
        <dbReference type="ARBA" id="ARBA00022692"/>
    </source>
</evidence>
<protein>
    <recommendedName>
        <fullName evidence="7">Sulfatase N-terminal domain-containing protein</fullName>
    </recommendedName>
</protein>
<evidence type="ECO:0000256" key="2">
    <source>
        <dbReference type="ARBA" id="ARBA00022475"/>
    </source>
</evidence>
<dbReference type="GO" id="GO:0005886">
    <property type="term" value="C:plasma membrane"/>
    <property type="evidence" value="ECO:0007669"/>
    <property type="project" value="UniProtKB-SubCell"/>
</dbReference>
<evidence type="ECO:0000313" key="9">
    <source>
        <dbReference type="Proteomes" id="UP000002495"/>
    </source>
</evidence>